<dbReference type="Proteomes" id="UP001254257">
    <property type="component" value="Unassembled WGS sequence"/>
</dbReference>
<feature type="transmembrane region" description="Helical" evidence="6">
    <location>
        <begin position="114"/>
        <end position="135"/>
    </location>
</feature>
<dbReference type="PANTHER" id="PTHR32322:SF2">
    <property type="entry name" value="EAMA DOMAIN-CONTAINING PROTEIN"/>
    <property type="match status" value="1"/>
</dbReference>
<evidence type="ECO:0000313" key="8">
    <source>
        <dbReference type="EMBL" id="MDU0341002.1"/>
    </source>
</evidence>
<accession>A0ABU3S888</accession>
<dbReference type="InterPro" id="IPR050638">
    <property type="entry name" value="AA-Vitamin_Transporters"/>
</dbReference>
<evidence type="ECO:0000256" key="2">
    <source>
        <dbReference type="ARBA" id="ARBA00007362"/>
    </source>
</evidence>
<protein>
    <submittedName>
        <fullName evidence="8">DMT family transporter</fullName>
    </submittedName>
</protein>
<feature type="transmembrane region" description="Helical" evidence="6">
    <location>
        <begin position="201"/>
        <end position="222"/>
    </location>
</feature>
<name>A0ABU3S888_9HYPH</name>
<keyword evidence="3 6" id="KW-0812">Transmembrane</keyword>
<evidence type="ECO:0000256" key="3">
    <source>
        <dbReference type="ARBA" id="ARBA00022692"/>
    </source>
</evidence>
<feature type="transmembrane region" description="Helical" evidence="6">
    <location>
        <begin position="267"/>
        <end position="286"/>
    </location>
</feature>
<feature type="transmembrane region" description="Helical" evidence="6">
    <location>
        <begin position="87"/>
        <end position="108"/>
    </location>
</feature>
<proteinExistence type="inferred from homology"/>
<keyword evidence="4 6" id="KW-1133">Transmembrane helix</keyword>
<keyword evidence="9" id="KW-1185">Reference proteome</keyword>
<evidence type="ECO:0000256" key="1">
    <source>
        <dbReference type="ARBA" id="ARBA00004141"/>
    </source>
</evidence>
<evidence type="ECO:0000259" key="7">
    <source>
        <dbReference type="Pfam" id="PF00892"/>
    </source>
</evidence>
<gene>
    <name evidence="8" type="ORF">RKE40_13960</name>
</gene>
<dbReference type="SUPFAM" id="SSF103481">
    <property type="entry name" value="Multidrug resistance efflux transporter EmrE"/>
    <property type="match status" value="2"/>
</dbReference>
<evidence type="ECO:0000256" key="6">
    <source>
        <dbReference type="SAM" id="Phobius"/>
    </source>
</evidence>
<evidence type="ECO:0000313" key="9">
    <source>
        <dbReference type="Proteomes" id="UP001254257"/>
    </source>
</evidence>
<dbReference type="EMBL" id="JAWDID010000018">
    <property type="protein sequence ID" value="MDU0341002.1"/>
    <property type="molecule type" value="Genomic_DNA"/>
</dbReference>
<dbReference type="RefSeq" id="WP_316018840.1">
    <property type="nucleotide sequence ID" value="NZ_JAWDID010000018.1"/>
</dbReference>
<reference evidence="8 9" key="1">
    <citation type="submission" date="2023-09" db="EMBL/GenBank/DDBJ databases">
        <title>Whole genome shotgun sequencing (WGS) of Bosea sp. ZW T0_25, isolated from stored onions (Allium cepa).</title>
        <authorList>
            <person name="Stoll D.A."/>
            <person name="Huch M."/>
        </authorList>
    </citation>
    <scope>NUCLEOTIDE SEQUENCE [LARGE SCALE GENOMIC DNA]</scope>
    <source>
        <strain evidence="8 9">ZW T0_25</strain>
    </source>
</reference>
<dbReference type="InterPro" id="IPR037185">
    <property type="entry name" value="EmrE-like"/>
</dbReference>
<comment type="caution">
    <text evidence="8">The sequence shown here is derived from an EMBL/GenBank/DDBJ whole genome shotgun (WGS) entry which is preliminary data.</text>
</comment>
<feature type="transmembrane region" description="Helical" evidence="6">
    <location>
        <begin position="234"/>
        <end position="255"/>
    </location>
</feature>
<evidence type="ECO:0000256" key="4">
    <source>
        <dbReference type="ARBA" id="ARBA00022989"/>
    </source>
</evidence>
<feature type="transmembrane region" description="Helical" evidence="6">
    <location>
        <begin position="25"/>
        <end position="45"/>
    </location>
</feature>
<feature type="transmembrane region" description="Helical" evidence="6">
    <location>
        <begin position="144"/>
        <end position="164"/>
    </location>
</feature>
<feature type="domain" description="EamA" evidence="7">
    <location>
        <begin position="27"/>
        <end position="158"/>
    </location>
</feature>
<feature type="domain" description="EamA" evidence="7">
    <location>
        <begin position="173"/>
        <end position="309"/>
    </location>
</feature>
<feature type="transmembrane region" description="Helical" evidence="6">
    <location>
        <begin position="176"/>
        <end position="194"/>
    </location>
</feature>
<dbReference type="PANTHER" id="PTHR32322">
    <property type="entry name" value="INNER MEMBRANE TRANSPORTER"/>
    <property type="match status" value="1"/>
</dbReference>
<feature type="transmembrane region" description="Helical" evidence="6">
    <location>
        <begin position="292"/>
        <end position="309"/>
    </location>
</feature>
<sequence>MTTTPAKTGAAKTIPAGSPAIPASAWWLAALPPLFFSGNFLLARAMRDAIPPFQMSFWRWAVALAILLPFCLPAIRAQWPRIRANLPFLALLGGIGVTAFNCFVYAALHHTTVVNAALVNSLLPIATFLLAFLILKQRLAPRQILGIAVSLAGAAVVIARGDLAALRSFSPNPGDLLVLGGMSFWALYTVLIRWRPLGLEPIALLGITVGFGVLFHLPLVAWEYRNLGGFTLDAASAGTILYLAIFPSILAYIFWNRSVAVLGPGRTGMFMHLLPIFSAVLATLFLGERLALYHALGFALVVVGILIVTRPPAAKSA</sequence>
<evidence type="ECO:0000256" key="5">
    <source>
        <dbReference type="ARBA" id="ARBA00023136"/>
    </source>
</evidence>
<dbReference type="Pfam" id="PF00892">
    <property type="entry name" value="EamA"/>
    <property type="match status" value="2"/>
</dbReference>
<comment type="similarity">
    <text evidence="2">Belongs to the EamA transporter family.</text>
</comment>
<comment type="subcellular location">
    <subcellularLocation>
        <location evidence="1">Membrane</location>
        <topology evidence="1">Multi-pass membrane protein</topology>
    </subcellularLocation>
</comment>
<feature type="transmembrane region" description="Helical" evidence="6">
    <location>
        <begin position="57"/>
        <end position="75"/>
    </location>
</feature>
<dbReference type="InterPro" id="IPR000620">
    <property type="entry name" value="EamA_dom"/>
</dbReference>
<organism evidence="8 9">
    <name type="scientific">Bosea rubneri</name>
    <dbReference type="NCBI Taxonomy" id="3075434"/>
    <lineage>
        <taxon>Bacteria</taxon>
        <taxon>Pseudomonadati</taxon>
        <taxon>Pseudomonadota</taxon>
        <taxon>Alphaproteobacteria</taxon>
        <taxon>Hyphomicrobiales</taxon>
        <taxon>Boseaceae</taxon>
        <taxon>Bosea</taxon>
    </lineage>
</organism>
<keyword evidence="5 6" id="KW-0472">Membrane</keyword>